<feature type="non-terminal residue" evidence="1">
    <location>
        <position position="36"/>
    </location>
</feature>
<dbReference type="AlphaFoldDB" id="A0A392UC86"/>
<organism evidence="1 2">
    <name type="scientific">Trifolium medium</name>
    <dbReference type="NCBI Taxonomy" id="97028"/>
    <lineage>
        <taxon>Eukaryota</taxon>
        <taxon>Viridiplantae</taxon>
        <taxon>Streptophyta</taxon>
        <taxon>Embryophyta</taxon>
        <taxon>Tracheophyta</taxon>
        <taxon>Spermatophyta</taxon>
        <taxon>Magnoliopsida</taxon>
        <taxon>eudicotyledons</taxon>
        <taxon>Gunneridae</taxon>
        <taxon>Pentapetalae</taxon>
        <taxon>rosids</taxon>
        <taxon>fabids</taxon>
        <taxon>Fabales</taxon>
        <taxon>Fabaceae</taxon>
        <taxon>Papilionoideae</taxon>
        <taxon>50 kb inversion clade</taxon>
        <taxon>NPAAA clade</taxon>
        <taxon>Hologalegina</taxon>
        <taxon>IRL clade</taxon>
        <taxon>Trifolieae</taxon>
        <taxon>Trifolium</taxon>
    </lineage>
</organism>
<sequence>MAGEGEACTDCTATTGARLTLFFLTEARRAIHSGSV</sequence>
<proteinExistence type="predicted"/>
<protein>
    <submittedName>
        <fullName evidence="1">Uncharacterized protein</fullName>
    </submittedName>
</protein>
<dbReference type="Proteomes" id="UP000265520">
    <property type="component" value="Unassembled WGS sequence"/>
</dbReference>
<comment type="caution">
    <text evidence="1">The sequence shown here is derived from an EMBL/GenBank/DDBJ whole genome shotgun (WGS) entry which is preliminary data.</text>
</comment>
<reference evidence="1 2" key="1">
    <citation type="journal article" date="2018" name="Front. Plant Sci.">
        <title>Red Clover (Trifolium pratense) and Zigzag Clover (T. medium) - A Picture of Genomic Similarities and Differences.</title>
        <authorList>
            <person name="Dluhosova J."/>
            <person name="Istvanek J."/>
            <person name="Nedelnik J."/>
            <person name="Repkova J."/>
        </authorList>
    </citation>
    <scope>NUCLEOTIDE SEQUENCE [LARGE SCALE GENOMIC DNA]</scope>
    <source>
        <strain evidence="2">cv. 10/8</strain>
        <tissue evidence="1">Leaf</tissue>
    </source>
</reference>
<evidence type="ECO:0000313" key="2">
    <source>
        <dbReference type="Proteomes" id="UP000265520"/>
    </source>
</evidence>
<dbReference type="EMBL" id="LXQA010767444">
    <property type="protein sequence ID" value="MCI70036.1"/>
    <property type="molecule type" value="Genomic_DNA"/>
</dbReference>
<keyword evidence="2" id="KW-1185">Reference proteome</keyword>
<name>A0A392UC86_9FABA</name>
<evidence type="ECO:0000313" key="1">
    <source>
        <dbReference type="EMBL" id="MCI70036.1"/>
    </source>
</evidence>
<accession>A0A392UC86</accession>